<organism evidence="2 5">
    <name type="scientific">Arsukibacterium tuosuense</name>
    <dbReference type="NCBI Taxonomy" id="1323745"/>
    <lineage>
        <taxon>Bacteria</taxon>
        <taxon>Pseudomonadati</taxon>
        <taxon>Pseudomonadota</taxon>
        <taxon>Gammaproteobacteria</taxon>
        <taxon>Chromatiales</taxon>
        <taxon>Chromatiaceae</taxon>
        <taxon>Arsukibacterium</taxon>
    </lineage>
</organism>
<evidence type="ECO:0000313" key="4">
    <source>
        <dbReference type="EMBL" id="SNY57976.1"/>
    </source>
</evidence>
<gene>
    <name evidence="1" type="ORF">SAMN06297280_2032</name>
    <name evidence="2" type="ORF">SAMN06297280_2765</name>
    <name evidence="3" type="ORF">SAMN06297280_3085</name>
    <name evidence="4" type="ORF">SAMN06297280_3341</name>
</gene>
<dbReference type="EMBL" id="OBEB01000007">
    <property type="protein sequence ID" value="SNY56585.1"/>
    <property type="molecule type" value="Genomic_DNA"/>
</dbReference>
<dbReference type="EMBL" id="OBEB01000004">
    <property type="protein sequence ID" value="SNY52198.1"/>
    <property type="molecule type" value="Genomic_DNA"/>
</dbReference>
<name>A0A285J447_9GAMM</name>
<accession>A0A285J447</accession>
<dbReference type="Proteomes" id="UP000219353">
    <property type="component" value="Unassembled WGS sequence"/>
</dbReference>
<dbReference type="EMBL" id="OBEB01000006">
    <property type="protein sequence ID" value="SNY55099.1"/>
    <property type="molecule type" value="Genomic_DNA"/>
</dbReference>
<proteinExistence type="predicted"/>
<sequence length="27" mass="2859">TASLEIVFFDGNQKIAINSEAVQGHLG</sequence>
<dbReference type="EMBL" id="OBEB01000007">
    <property type="protein sequence ID" value="SNY57976.1"/>
    <property type="molecule type" value="Genomic_DNA"/>
</dbReference>
<dbReference type="AlphaFoldDB" id="A0A285J447"/>
<evidence type="ECO:0000313" key="2">
    <source>
        <dbReference type="EMBL" id="SNY55099.1"/>
    </source>
</evidence>
<reference evidence="2" key="2">
    <citation type="submission" date="2017-09" db="EMBL/GenBank/DDBJ databases">
        <authorList>
            <person name="Ehlers B."/>
            <person name="Leendertz F.H."/>
        </authorList>
    </citation>
    <scope>NUCLEOTIDE SEQUENCE [LARGE SCALE GENOMIC DNA]</scope>
    <source>
        <strain evidence="2">CGMCC 1.12461</strain>
    </source>
</reference>
<evidence type="ECO:0000313" key="3">
    <source>
        <dbReference type="EMBL" id="SNY56585.1"/>
    </source>
</evidence>
<feature type="non-terminal residue" evidence="2">
    <location>
        <position position="1"/>
    </location>
</feature>
<reference evidence="5" key="1">
    <citation type="submission" date="2017-09" db="EMBL/GenBank/DDBJ databases">
        <authorList>
            <person name="Varghese N."/>
            <person name="Submissions S."/>
        </authorList>
    </citation>
    <scope>NUCLEOTIDE SEQUENCE [LARGE SCALE GENOMIC DNA]</scope>
    <source>
        <strain evidence="5">CGMCC 1.12461</strain>
    </source>
</reference>
<keyword evidence="5" id="KW-1185">Reference proteome</keyword>
<protein>
    <submittedName>
        <fullName evidence="2">Uncharacterized protein</fullName>
    </submittedName>
</protein>
<evidence type="ECO:0000313" key="1">
    <source>
        <dbReference type="EMBL" id="SNY52198.1"/>
    </source>
</evidence>
<evidence type="ECO:0000313" key="5">
    <source>
        <dbReference type="Proteomes" id="UP000219353"/>
    </source>
</evidence>